<dbReference type="Proteomes" id="UP001189429">
    <property type="component" value="Unassembled WGS sequence"/>
</dbReference>
<sequence>AGAATAAVNYWAIGIDCCGELGAFTCDASRSSKGGYGVVMLDGGYPCPGCHADKFRAAVKKAEAMHGLVSAPGAMYVRWVSDVPAVEFEILLGALTFVLLSAFFGFVSFFILGSMFWYFGIGARTRESEPLLLEASASRSKIPTV</sequence>
<evidence type="ECO:0000313" key="2">
    <source>
        <dbReference type="EMBL" id="CAK0789669.1"/>
    </source>
</evidence>
<evidence type="ECO:0000313" key="3">
    <source>
        <dbReference type="Proteomes" id="UP001189429"/>
    </source>
</evidence>
<keyword evidence="1" id="KW-0472">Membrane</keyword>
<feature type="transmembrane region" description="Helical" evidence="1">
    <location>
        <begin position="90"/>
        <end position="119"/>
    </location>
</feature>
<dbReference type="EMBL" id="CAUYUJ010000281">
    <property type="protein sequence ID" value="CAK0789669.1"/>
    <property type="molecule type" value="Genomic_DNA"/>
</dbReference>
<keyword evidence="3" id="KW-1185">Reference proteome</keyword>
<keyword evidence="1" id="KW-1133">Transmembrane helix</keyword>
<gene>
    <name evidence="2" type="ORF">PCOR1329_LOCUS1174</name>
</gene>
<organism evidence="2 3">
    <name type="scientific">Prorocentrum cordatum</name>
    <dbReference type="NCBI Taxonomy" id="2364126"/>
    <lineage>
        <taxon>Eukaryota</taxon>
        <taxon>Sar</taxon>
        <taxon>Alveolata</taxon>
        <taxon>Dinophyceae</taxon>
        <taxon>Prorocentrales</taxon>
        <taxon>Prorocentraceae</taxon>
        <taxon>Prorocentrum</taxon>
    </lineage>
</organism>
<name>A0ABN9PCH6_9DINO</name>
<evidence type="ECO:0000256" key="1">
    <source>
        <dbReference type="SAM" id="Phobius"/>
    </source>
</evidence>
<proteinExistence type="predicted"/>
<protein>
    <recommendedName>
        <fullName evidence="4">Expansin-like EG45 domain-containing protein</fullName>
    </recommendedName>
</protein>
<accession>A0ABN9PCH6</accession>
<reference evidence="2" key="1">
    <citation type="submission" date="2023-10" db="EMBL/GenBank/DDBJ databases">
        <authorList>
            <person name="Chen Y."/>
            <person name="Shah S."/>
            <person name="Dougan E. K."/>
            <person name="Thang M."/>
            <person name="Chan C."/>
        </authorList>
    </citation>
    <scope>NUCLEOTIDE SEQUENCE [LARGE SCALE GENOMIC DNA]</scope>
</reference>
<comment type="caution">
    <text evidence="2">The sequence shown here is derived from an EMBL/GenBank/DDBJ whole genome shotgun (WGS) entry which is preliminary data.</text>
</comment>
<feature type="non-terminal residue" evidence="2">
    <location>
        <position position="1"/>
    </location>
</feature>
<evidence type="ECO:0008006" key="4">
    <source>
        <dbReference type="Google" id="ProtNLM"/>
    </source>
</evidence>
<keyword evidence="1" id="KW-0812">Transmembrane</keyword>